<dbReference type="HOGENOM" id="CLU_953562_0_0_1"/>
<feature type="region of interest" description="Disordered" evidence="1">
    <location>
        <begin position="119"/>
        <end position="246"/>
    </location>
</feature>
<evidence type="ECO:0000256" key="1">
    <source>
        <dbReference type="SAM" id="MobiDB-lite"/>
    </source>
</evidence>
<feature type="compositionally biased region" description="Acidic residues" evidence="1">
    <location>
        <begin position="210"/>
        <end position="225"/>
    </location>
</feature>
<keyword evidence="3" id="KW-1185">Reference proteome</keyword>
<evidence type="ECO:0000313" key="2">
    <source>
        <dbReference type="EMBL" id="CDO77041.1"/>
    </source>
</evidence>
<name>A0A060SS88_PYCCI</name>
<gene>
    <name evidence="2" type="ORF">BN946_scf184403.g16</name>
</gene>
<protein>
    <submittedName>
        <fullName evidence="2">Uncharacterized protein</fullName>
    </submittedName>
</protein>
<proteinExistence type="predicted"/>
<feature type="region of interest" description="Disordered" evidence="1">
    <location>
        <begin position="1"/>
        <end position="36"/>
    </location>
</feature>
<evidence type="ECO:0000313" key="3">
    <source>
        <dbReference type="Proteomes" id="UP000029665"/>
    </source>
</evidence>
<organism evidence="2 3">
    <name type="scientific">Pycnoporus cinnabarinus</name>
    <name type="common">Cinnabar-red polypore</name>
    <name type="synonym">Trametes cinnabarina</name>
    <dbReference type="NCBI Taxonomy" id="5643"/>
    <lineage>
        <taxon>Eukaryota</taxon>
        <taxon>Fungi</taxon>
        <taxon>Dikarya</taxon>
        <taxon>Basidiomycota</taxon>
        <taxon>Agaricomycotina</taxon>
        <taxon>Agaricomycetes</taxon>
        <taxon>Polyporales</taxon>
        <taxon>Polyporaceae</taxon>
        <taxon>Trametes</taxon>
    </lineage>
</organism>
<sequence>MAKKKLELPPALQTRASNRNRIVGAPDMPRPKRSHDEVIEEARQREGEAAIAQKKQQAAIARLASIEQQSDESTGIIHPRPQALARKNATASAADSPIAEAAITNPVAEDVQANRPLILRLRLPRRGTTAGSPKDNQPSAQGMQYPLARPAPCDFHSPAPEGLAGLISSNESSGDPLSESLLNIEDQEPSLEDIESGSSGDEYQPQNQDAEGESEMDDDSEAEDLTDVRPAQGRKNMKQTKPRRADVEAVKIVASQKASSAGGVGKRKPEETGTIRMQVAVVPTQCACTDKL</sequence>
<dbReference type="EMBL" id="CCBP010000437">
    <property type="protein sequence ID" value="CDO77041.1"/>
    <property type="molecule type" value="Genomic_DNA"/>
</dbReference>
<feature type="compositionally biased region" description="Polar residues" evidence="1">
    <location>
        <begin position="196"/>
        <end position="208"/>
    </location>
</feature>
<feature type="compositionally biased region" description="Polar residues" evidence="1">
    <location>
        <begin position="129"/>
        <end position="142"/>
    </location>
</feature>
<dbReference type="Proteomes" id="UP000029665">
    <property type="component" value="Unassembled WGS sequence"/>
</dbReference>
<dbReference type="AlphaFoldDB" id="A0A060SS88"/>
<accession>A0A060SS88</accession>
<reference evidence="2" key="1">
    <citation type="submission" date="2014-01" db="EMBL/GenBank/DDBJ databases">
        <title>The genome of the white-rot fungus Pycnoporus cinnabarinus: a basidiomycete model with a versatile arsenal for lignocellulosic biomass breakdown.</title>
        <authorList>
            <person name="Levasseur A."/>
            <person name="Lomascolo A."/>
            <person name="Ruiz-Duenas F.J."/>
            <person name="Uzan E."/>
            <person name="Piumi F."/>
            <person name="Kues U."/>
            <person name="Ram A.F.J."/>
            <person name="Murat C."/>
            <person name="Haon M."/>
            <person name="Benoit I."/>
            <person name="Arfi Y."/>
            <person name="Chevret D."/>
            <person name="Drula E."/>
            <person name="Kwon M.J."/>
            <person name="Gouret P."/>
            <person name="Lesage-Meessen L."/>
            <person name="Lombard V."/>
            <person name="Mariette J."/>
            <person name="Noirot C."/>
            <person name="Park J."/>
            <person name="Patyshakuliyeva A."/>
            <person name="Wieneger R.A.B."/>
            <person name="Wosten H.A.B."/>
            <person name="Martin F."/>
            <person name="Coutinho P.M."/>
            <person name="de Vries R."/>
            <person name="Martinez A.T."/>
            <person name="Klopp C."/>
            <person name="Pontarotti P."/>
            <person name="Henrissat B."/>
            <person name="Record E."/>
        </authorList>
    </citation>
    <scope>NUCLEOTIDE SEQUENCE [LARGE SCALE GENOMIC DNA]</scope>
    <source>
        <strain evidence="2">BRFM137</strain>
    </source>
</reference>
<comment type="caution">
    <text evidence="2">The sequence shown here is derived from an EMBL/GenBank/DDBJ whole genome shotgun (WGS) entry which is preliminary data.</text>
</comment>
<feature type="compositionally biased region" description="Acidic residues" evidence="1">
    <location>
        <begin position="185"/>
        <end position="195"/>
    </location>
</feature>